<comment type="caution">
    <text evidence="7">The sequence shown here is derived from an EMBL/GenBank/DDBJ whole genome shotgun (WGS) entry which is preliminary data.</text>
</comment>
<keyword evidence="4" id="KW-0812">Transmembrane</keyword>
<evidence type="ECO:0000256" key="3">
    <source>
        <dbReference type="SAM" id="Coils"/>
    </source>
</evidence>
<dbReference type="InterPro" id="IPR006143">
    <property type="entry name" value="RND_pump_MFP"/>
</dbReference>
<evidence type="ECO:0000256" key="1">
    <source>
        <dbReference type="ARBA" id="ARBA00009477"/>
    </source>
</evidence>
<dbReference type="RefSeq" id="WP_166694084.1">
    <property type="nucleotide sequence ID" value="NZ_WAEL01000013.1"/>
</dbReference>
<keyword evidence="8" id="KW-1185">Reference proteome</keyword>
<dbReference type="Pfam" id="PF25975">
    <property type="entry name" value="CzcB_C"/>
    <property type="match status" value="1"/>
</dbReference>
<dbReference type="InterPro" id="IPR058649">
    <property type="entry name" value="CzcB_C"/>
</dbReference>
<keyword evidence="2" id="KW-0813">Transport</keyword>
<reference evidence="8" key="2">
    <citation type="submission" date="2023-07" db="EMBL/GenBank/DDBJ databases">
        <authorList>
            <person name="Jung D.-H."/>
        </authorList>
    </citation>
    <scope>NUCLEOTIDE SEQUENCE [LARGE SCALE GENOMIC DNA]</scope>
    <source>
        <strain evidence="8">JA-25</strain>
    </source>
</reference>
<comment type="similarity">
    <text evidence="1">Belongs to the membrane fusion protein (MFP) (TC 8.A.1) family.</text>
</comment>
<evidence type="ECO:0000256" key="4">
    <source>
        <dbReference type="SAM" id="Phobius"/>
    </source>
</evidence>
<protein>
    <submittedName>
        <fullName evidence="7">Efflux RND transporter periplasmic adaptor subunit</fullName>
    </submittedName>
</protein>
<proteinExistence type="inferred from homology"/>
<keyword evidence="4" id="KW-0472">Membrane</keyword>
<dbReference type="EMBL" id="WAEL01000013">
    <property type="protein sequence ID" value="NID13558.1"/>
    <property type="molecule type" value="Genomic_DNA"/>
</dbReference>
<dbReference type="NCBIfam" id="TIGR01730">
    <property type="entry name" value="RND_mfp"/>
    <property type="match status" value="1"/>
</dbReference>
<dbReference type="SUPFAM" id="SSF111369">
    <property type="entry name" value="HlyD-like secretion proteins"/>
    <property type="match status" value="1"/>
</dbReference>
<accession>A0ABX0QS21</accession>
<dbReference type="PANTHER" id="PTHR30097">
    <property type="entry name" value="CATION EFFLUX SYSTEM PROTEIN CUSB"/>
    <property type="match status" value="1"/>
</dbReference>
<feature type="coiled-coil region" evidence="3">
    <location>
        <begin position="316"/>
        <end position="343"/>
    </location>
</feature>
<name>A0ABX0QS21_9BACT</name>
<feature type="domain" description="CzcB-like C-terminal circularly permuted SH3-like" evidence="6">
    <location>
        <begin position="502"/>
        <end position="560"/>
    </location>
</feature>
<evidence type="ECO:0000259" key="6">
    <source>
        <dbReference type="Pfam" id="PF25975"/>
    </source>
</evidence>
<feature type="transmembrane region" description="Helical" evidence="4">
    <location>
        <begin position="171"/>
        <end position="189"/>
    </location>
</feature>
<evidence type="ECO:0000313" key="7">
    <source>
        <dbReference type="EMBL" id="NID13558.1"/>
    </source>
</evidence>
<dbReference type="InterPro" id="IPR051909">
    <property type="entry name" value="MFP_Cation_Efflux"/>
</dbReference>
<gene>
    <name evidence="7" type="ORF">F7231_25550</name>
</gene>
<dbReference type="Gene3D" id="2.40.50.100">
    <property type="match status" value="1"/>
</dbReference>
<dbReference type="PANTHER" id="PTHR30097:SF4">
    <property type="entry name" value="SLR6042 PROTEIN"/>
    <property type="match status" value="1"/>
</dbReference>
<reference evidence="8" key="1">
    <citation type="submission" date="2019-09" db="EMBL/GenBank/DDBJ databases">
        <authorList>
            <person name="Jung D.-H."/>
        </authorList>
    </citation>
    <scope>NUCLEOTIDE SEQUENCE [LARGE SCALE GENOMIC DNA]</scope>
    <source>
        <strain evidence="8">JA-25</strain>
    </source>
</reference>
<sequence>MSKLTLFTALIWLLAGSLPATAHGGEDHGAATAPTGKGMTYFTSQAISDKYELVLHYEPLEAGETGKLRLYINEFDTNRPVEGATLKLSSPEADKLALAVKPIGKGIYELSGTFPAKRTYSLTVSLNAGGAASRLGADLLLLPGIEVGKDLPVATASAPATTSTHWYENPYLLGGGGLLLGMILMFLLMRTRNRRMAAGVVVLFCLLPTANWQPATAHGGEDHGAGATGGGAASGTFAVPKETQFLFNILTQRLVTGEQAQTTTVAGTVIPSSTGQAVVQSPQVGRLTSLLVRVGQTVSKGQTLAIVEQTIDAATQINLQAERNNLLSELEVARKDYERLKTIEDIAAKRDITAAEARLNRAQANLKVFNSIAQGGRGNARSIALRAPVGGIVGPFTAAIGATVNVGETLFTITNLGTIYIEAQVFDKDLAVLRQAKAFGVEGVNDAGKRGVARLLSQAQTINASNQSQRLLFEMDNAGGGFKIGEFVTIRVQSAQGTRGLSVPNAAISEMNGKPVVFIKDAPEVVSLAYVTTGADNGQFTQILSGVEADERVIVSGTYQAKMIYLNQ</sequence>
<feature type="signal peptide" evidence="5">
    <location>
        <begin position="1"/>
        <end position="22"/>
    </location>
</feature>
<evidence type="ECO:0000256" key="2">
    <source>
        <dbReference type="ARBA" id="ARBA00022448"/>
    </source>
</evidence>
<keyword evidence="5" id="KW-0732">Signal</keyword>
<evidence type="ECO:0000313" key="8">
    <source>
        <dbReference type="Proteomes" id="UP000606008"/>
    </source>
</evidence>
<feature type="chain" id="PRO_5046364215" evidence="5">
    <location>
        <begin position="23"/>
        <end position="568"/>
    </location>
</feature>
<dbReference type="Gene3D" id="2.40.30.170">
    <property type="match status" value="1"/>
</dbReference>
<dbReference type="Proteomes" id="UP000606008">
    <property type="component" value="Unassembled WGS sequence"/>
</dbReference>
<dbReference type="Gene3D" id="2.40.420.20">
    <property type="match status" value="1"/>
</dbReference>
<keyword evidence="4" id="KW-1133">Transmembrane helix</keyword>
<organism evidence="7 8">
    <name type="scientific">Fibrivirga algicola</name>
    <dbReference type="NCBI Taxonomy" id="2950420"/>
    <lineage>
        <taxon>Bacteria</taxon>
        <taxon>Pseudomonadati</taxon>
        <taxon>Bacteroidota</taxon>
        <taxon>Cytophagia</taxon>
        <taxon>Cytophagales</taxon>
        <taxon>Spirosomataceae</taxon>
        <taxon>Fibrivirga</taxon>
    </lineage>
</organism>
<keyword evidence="3" id="KW-0175">Coiled coil</keyword>
<evidence type="ECO:0000256" key="5">
    <source>
        <dbReference type="SAM" id="SignalP"/>
    </source>
</evidence>